<dbReference type="FunFam" id="1.10.10.10:FF:000001">
    <property type="entry name" value="LysR family transcriptional regulator"/>
    <property type="match status" value="1"/>
</dbReference>
<dbReference type="Gene3D" id="1.10.10.10">
    <property type="entry name" value="Winged helix-like DNA-binding domain superfamily/Winged helix DNA-binding domain"/>
    <property type="match status" value="1"/>
</dbReference>
<evidence type="ECO:0000313" key="6">
    <source>
        <dbReference type="EMBL" id="RJE88269.1"/>
    </source>
</evidence>
<evidence type="ECO:0000256" key="4">
    <source>
        <dbReference type="ARBA" id="ARBA00023163"/>
    </source>
</evidence>
<protein>
    <submittedName>
        <fullName evidence="6">LysR family transcriptional regulator</fullName>
    </submittedName>
</protein>
<accession>A0A418T504</accession>
<comment type="caution">
    <text evidence="6">The sequence shown here is derived from an EMBL/GenBank/DDBJ whole genome shotgun (WGS) entry which is preliminary data.</text>
</comment>
<sequence>MKVFEAVASSRSFTRAAGLLNLTQSAVSKQIRTLETDLGEVLLIRRHHDLELTAAGNALLDTVQSLLPGLETALRGISTRQSRIRVNVPPTFAKRWLMPRLSQLRADLPELDLSISTMASDGLNERNLLDCAIRFGDGEWPMLEARRLMTERHIVVAAPGLLAAHPVTGPADLVHLPLLHVLAADDRRFLTWRHWLDAAGSPEIDTRPGLEFDQLDLAIEAAIRGLGITLADRAMIAPELESGALARVLPVAIEGHESYWFVTRRQTGPNLPLELFRDWLLTSAAAE</sequence>
<dbReference type="Gene3D" id="3.40.190.10">
    <property type="entry name" value="Periplasmic binding protein-like II"/>
    <property type="match status" value="2"/>
</dbReference>
<dbReference type="Pfam" id="PF03466">
    <property type="entry name" value="LysR_substrate"/>
    <property type="match status" value="1"/>
</dbReference>
<keyword evidence="3" id="KW-0238">DNA-binding</keyword>
<dbReference type="SUPFAM" id="SSF53850">
    <property type="entry name" value="Periplasmic binding protein-like II"/>
    <property type="match status" value="1"/>
</dbReference>
<evidence type="ECO:0000259" key="5">
    <source>
        <dbReference type="PROSITE" id="PS50931"/>
    </source>
</evidence>
<keyword evidence="2" id="KW-0805">Transcription regulation</keyword>
<dbReference type="InterPro" id="IPR005119">
    <property type="entry name" value="LysR_subst-bd"/>
</dbReference>
<keyword evidence="4" id="KW-0804">Transcription</keyword>
<dbReference type="GO" id="GO:0043565">
    <property type="term" value="F:sequence-specific DNA binding"/>
    <property type="evidence" value="ECO:0007669"/>
    <property type="project" value="TreeGrafter"/>
</dbReference>
<proteinExistence type="inferred from homology"/>
<organism evidence="6 7">
    <name type="scientific">Paracoccus onubensis</name>
    <dbReference type="NCBI Taxonomy" id="1675788"/>
    <lineage>
        <taxon>Bacteria</taxon>
        <taxon>Pseudomonadati</taxon>
        <taxon>Pseudomonadota</taxon>
        <taxon>Alphaproteobacteria</taxon>
        <taxon>Rhodobacterales</taxon>
        <taxon>Paracoccaceae</taxon>
        <taxon>Paracoccus</taxon>
    </lineage>
</organism>
<evidence type="ECO:0000256" key="1">
    <source>
        <dbReference type="ARBA" id="ARBA00009437"/>
    </source>
</evidence>
<dbReference type="InterPro" id="IPR036390">
    <property type="entry name" value="WH_DNA-bd_sf"/>
</dbReference>
<dbReference type="PRINTS" id="PR00039">
    <property type="entry name" value="HTHLYSR"/>
</dbReference>
<dbReference type="Proteomes" id="UP000284202">
    <property type="component" value="Unassembled WGS sequence"/>
</dbReference>
<name>A0A418T504_9RHOB</name>
<dbReference type="InterPro" id="IPR000847">
    <property type="entry name" value="LysR_HTH_N"/>
</dbReference>
<dbReference type="EMBL" id="QZCG01000002">
    <property type="protein sequence ID" value="RJE88269.1"/>
    <property type="molecule type" value="Genomic_DNA"/>
</dbReference>
<evidence type="ECO:0000256" key="2">
    <source>
        <dbReference type="ARBA" id="ARBA00023015"/>
    </source>
</evidence>
<keyword evidence="7" id="KW-1185">Reference proteome</keyword>
<feature type="domain" description="HTH lysR-type" evidence="5">
    <location>
        <begin position="1"/>
        <end position="53"/>
    </location>
</feature>
<comment type="similarity">
    <text evidence="1">Belongs to the LysR transcriptional regulatory family.</text>
</comment>
<dbReference type="GO" id="GO:0003700">
    <property type="term" value="F:DNA-binding transcription factor activity"/>
    <property type="evidence" value="ECO:0007669"/>
    <property type="project" value="InterPro"/>
</dbReference>
<dbReference type="Pfam" id="PF00126">
    <property type="entry name" value="HTH_1"/>
    <property type="match status" value="1"/>
</dbReference>
<dbReference type="SUPFAM" id="SSF46785">
    <property type="entry name" value="Winged helix' DNA-binding domain"/>
    <property type="match status" value="1"/>
</dbReference>
<dbReference type="PANTHER" id="PTHR30537:SF74">
    <property type="entry name" value="HTH-TYPE TRANSCRIPTIONAL REGULATOR TRPI"/>
    <property type="match status" value="1"/>
</dbReference>
<dbReference type="InterPro" id="IPR058163">
    <property type="entry name" value="LysR-type_TF_proteobact-type"/>
</dbReference>
<dbReference type="CDD" id="cd08432">
    <property type="entry name" value="PBP2_GcdR_TrpI_HvrB_AmpR_like"/>
    <property type="match status" value="1"/>
</dbReference>
<dbReference type="PANTHER" id="PTHR30537">
    <property type="entry name" value="HTH-TYPE TRANSCRIPTIONAL REGULATOR"/>
    <property type="match status" value="1"/>
</dbReference>
<dbReference type="AlphaFoldDB" id="A0A418T504"/>
<gene>
    <name evidence="6" type="ORF">D3P04_04125</name>
</gene>
<reference evidence="7" key="1">
    <citation type="submission" date="2018-09" db="EMBL/GenBank/DDBJ databases">
        <title>Acidovorax cavernicola nov. sp. isolated from Gruta de las Maravillas (Aracena, Spain).</title>
        <authorList>
            <person name="Jurado V."/>
            <person name="Gutierrez-Patricio S."/>
            <person name="Gonzalez-Pimentel J.L."/>
            <person name="Miller A.Z."/>
            <person name="Laiz L."/>
            <person name="Saiz-Jimenez C."/>
        </authorList>
    </citation>
    <scope>NUCLEOTIDE SEQUENCE [LARGE SCALE GENOMIC DNA]</scope>
    <source>
        <strain evidence="7">1011MAR3C25</strain>
    </source>
</reference>
<dbReference type="OrthoDB" id="9813056at2"/>
<evidence type="ECO:0000256" key="3">
    <source>
        <dbReference type="ARBA" id="ARBA00023125"/>
    </source>
</evidence>
<evidence type="ECO:0000313" key="7">
    <source>
        <dbReference type="Proteomes" id="UP000284202"/>
    </source>
</evidence>
<dbReference type="GO" id="GO:0006351">
    <property type="term" value="P:DNA-templated transcription"/>
    <property type="evidence" value="ECO:0007669"/>
    <property type="project" value="TreeGrafter"/>
</dbReference>
<dbReference type="InterPro" id="IPR036388">
    <property type="entry name" value="WH-like_DNA-bd_sf"/>
</dbReference>
<dbReference type="PROSITE" id="PS50931">
    <property type="entry name" value="HTH_LYSR"/>
    <property type="match status" value="1"/>
</dbReference>